<evidence type="ECO:0000256" key="4">
    <source>
        <dbReference type="ARBA" id="ARBA00022679"/>
    </source>
</evidence>
<dbReference type="Pfam" id="PF00512">
    <property type="entry name" value="HisKA"/>
    <property type="match status" value="1"/>
</dbReference>
<dbReference type="PROSITE" id="PS50109">
    <property type="entry name" value="HIS_KIN"/>
    <property type="match status" value="1"/>
</dbReference>
<dbReference type="PANTHER" id="PTHR42878">
    <property type="entry name" value="TWO-COMPONENT HISTIDINE KINASE"/>
    <property type="match status" value="1"/>
</dbReference>
<gene>
    <name evidence="9" type="ORF">MW290_08800</name>
</gene>
<feature type="domain" description="Histidine kinase" evidence="8">
    <location>
        <begin position="324"/>
        <end position="536"/>
    </location>
</feature>
<dbReference type="Proteomes" id="UP001056201">
    <property type="component" value="Chromosome 1"/>
</dbReference>
<organism evidence="9 10">
    <name type="scientific">Aquincola tertiaricarbonis</name>
    <dbReference type="NCBI Taxonomy" id="391953"/>
    <lineage>
        <taxon>Bacteria</taxon>
        <taxon>Pseudomonadati</taxon>
        <taxon>Pseudomonadota</taxon>
        <taxon>Betaproteobacteria</taxon>
        <taxon>Burkholderiales</taxon>
        <taxon>Sphaerotilaceae</taxon>
        <taxon>Aquincola</taxon>
    </lineage>
</organism>
<dbReference type="SMART" id="SM00388">
    <property type="entry name" value="HisKA"/>
    <property type="match status" value="1"/>
</dbReference>
<evidence type="ECO:0000259" key="8">
    <source>
        <dbReference type="PROSITE" id="PS50109"/>
    </source>
</evidence>
<sequence>MVGGTPHGAETSAAPDGRGGPPHAVRASKFDKPARALTTLLLAPCCAFAQNAGAAEAGAPVAPWWLLAASPLGLVAAGLAGWLLARRRSGQALREARTELQQLRQTLDDWQWQTDAQHRLVQLRPPCHAPAADWQPAAQELLWQRFDSRLQPGLVQAKLSAHGPLDDAVDHPDGSRWWLRGLPRFDGEGRFAGHTGTARLLDDLLALQDDRAALDALLPALPGPAWICQPAADGELAVRRCNDAALRFGGAPGTAWAALLSALPRDLALAVAALQPGAGTVHEDWQVQLLPLGRDADGRLLMLLPVGGSAPEPGETDNASFSYTVSHDLRAPVRVVEGFTRILKEDYGRLLDRVGNDHLDRVLGAAARMNAMIDALLGLAQLSSQPLARQPVNLSQLAGYVIDDLRRQQPQRKVEVHIEPGLQAHGDPTLLRLVLENLLGNAWKYTGQREQAEIVFTTDLQSGREAYVVRDNGAGFDMRFADRLFNVFQRLHSANDFPGTGVGLASVRRIVRRHGGDVWAESEIGQGARFYFTLGG</sequence>
<dbReference type="InterPro" id="IPR005467">
    <property type="entry name" value="His_kinase_dom"/>
</dbReference>
<dbReference type="InterPro" id="IPR050351">
    <property type="entry name" value="BphY/WalK/GraS-like"/>
</dbReference>
<evidence type="ECO:0000313" key="9">
    <source>
        <dbReference type="EMBL" id="URI06032.1"/>
    </source>
</evidence>
<keyword evidence="6" id="KW-0175">Coiled coil</keyword>
<feature type="coiled-coil region" evidence="6">
    <location>
        <begin position="86"/>
        <end position="113"/>
    </location>
</feature>
<dbReference type="InterPro" id="IPR004358">
    <property type="entry name" value="Sig_transdc_His_kin-like_C"/>
</dbReference>
<dbReference type="EC" id="2.7.13.3" evidence="2"/>
<evidence type="ECO:0000256" key="5">
    <source>
        <dbReference type="ARBA" id="ARBA00022777"/>
    </source>
</evidence>
<evidence type="ECO:0000256" key="6">
    <source>
        <dbReference type="SAM" id="Coils"/>
    </source>
</evidence>
<dbReference type="SUPFAM" id="SSF47384">
    <property type="entry name" value="Homodimeric domain of signal transducing histidine kinase"/>
    <property type="match status" value="1"/>
</dbReference>
<dbReference type="SUPFAM" id="SSF55874">
    <property type="entry name" value="ATPase domain of HSP90 chaperone/DNA topoisomerase II/histidine kinase"/>
    <property type="match status" value="1"/>
</dbReference>
<evidence type="ECO:0000256" key="2">
    <source>
        <dbReference type="ARBA" id="ARBA00012438"/>
    </source>
</evidence>
<keyword evidence="4" id="KW-0808">Transferase</keyword>
<dbReference type="PRINTS" id="PR00344">
    <property type="entry name" value="BCTRLSENSOR"/>
</dbReference>
<keyword evidence="9" id="KW-0067">ATP-binding</keyword>
<dbReference type="Pfam" id="PF02518">
    <property type="entry name" value="HATPase_c"/>
    <property type="match status" value="1"/>
</dbReference>
<protein>
    <recommendedName>
        <fullName evidence="2">histidine kinase</fullName>
        <ecNumber evidence="2">2.7.13.3</ecNumber>
    </recommendedName>
</protein>
<keyword evidence="5" id="KW-0418">Kinase</keyword>
<dbReference type="CDD" id="cd00082">
    <property type="entry name" value="HisKA"/>
    <property type="match status" value="1"/>
</dbReference>
<accession>A0ABY4S251</accession>
<proteinExistence type="predicted"/>
<dbReference type="Gene3D" id="3.30.565.10">
    <property type="entry name" value="Histidine kinase-like ATPase, C-terminal domain"/>
    <property type="match status" value="1"/>
</dbReference>
<keyword evidence="9" id="KW-0547">Nucleotide-binding</keyword>
<feature type="region of interest" description="Disordered" evidence="7">
    <location>
        <begin position="1"/>
        <end position="26"/>
    </location>
</feature>
<evidence type="ECO:0000256" key="3">
    <source>
        <dbReference type="ARBA" id="ARBA00022553"/>
    </source>
</evidence>
<dbReference type="InterPro" id="IPR036890">
    <property type="entry name" value="HATPase_C_sf"/>
</dbReference>
<dbReference type="EMBL" id="CP097635">
    <property type="protein sequence ID" value="URI06032.1"/>
    <property type="molecule type" value="Genomic_DNA"/>
</dbReference>
<dbReference type="InterPro" id="IPR003594">
    <property type="entry name" value="HATPase_dom"/>
</dbReference>
<dbReference type="GO" id="GO:0005524">
    <property type="term" value="F:ATP binding"/>
    <property type="evidence" value="ECO:0007669"/>
    <property type="project" value="UniProtKB-KW"/>
</dbReference>
<evidence type="ECO:0000313" key="10">
    <source>
        <dbReference type="Proteomes" id="UP001056201"/>
    </source>
</evidence>
<dbReference type="InterPro" id="IPR003661">
    <property type="entry name" value="HisK_dim/P_dom"/>
</dbReference>
<dbReference type="Gene3D" id="1.10.287.130">
    <property type="match status" value="1"/>
</dbReference>
<keyword evidence="10" id="KW-1185">Reference proteome</keyword>
<evidence type="ECO:0000256" key="7">
    <source>
        <dbReference type="SAM" id="MobiDB-lite"/>
    </source>
</evidence>
<reference evidence="9" key="1">
    <citation type="submission" date="2022-05" db="EMBL/GenBank/DDBJ databases">
        <title>An RpoN-dependent PEP-CTERM gene is involved in floc formation of an Aquincola tertiaricarbonis strain.</title>
        <authorList>
            <person name="Qiu D."/>
            <person name="Xia M."/>
        </authorList>
    </citation>
    <scope>NUCLEOTIDE SEQUENCE</scope>
    <source>
        <strain evidence="9">RN12</strain>
    </source>
</reference>
<name>A0ABY4S251_AQUTE</name>
<dbReference type="SMART" id="SM00387">
    <property type="entry name" value="HATPase_c"/>
    <property type="match status" value="1"/>
</dbReference>
<dbReference type="PANTHER" id="PTHR42878:SF15">
    <property type="entry name" value="BACTERIOPHYTOCHROME"/>
    <property type="match status" value="1"/>
</dbReference>
<keyword evidence="3" id="KW-0597">Phosphoprotein</keyword>
<dbReference type="InterPro" id="IPR036097">
    <property type="entry name" value="HisK_dim/P_sf"/>
</dbReference>
<comment type="catalytic activity">
    <reaction evidence="1">
        <text>ATP + protein L-histidine = ADP + protein N-phospho-L-histidine.</text>
        <dbReference type="EC" id="2.7.13.3"/>
    </reaction>
</comment>
<dbReference type="RefSeq" id="WP_250194297.1">
    <property type="nucleotide sequence ID" value="NZ_CP097635.1"/>
</dbReference>
<evidence type="ECO:0000256" key="1">
    <source>
        <dbReference type="ARBA" id="ARBA00000085"/>
    </source>
</evidence>